<reference evidence="1 2" key="1">
    <citation type="submission" date="2019-03" db="EMBL/GenBank/DDBJ databases">
        <title>Single cell metagenomics reveals metabolic interactions within the superorganism composed of flagellate Streblomastix strix and complex community of Bacteroidetes bacteria on its surface.</title>
        <authorList>
            <person name="Treitli S.C."/>
            <person name="Kolisko M."/>
            <person name="Husnik F."/>
            <person name="Keeling P."/>
            <person name="Hampl V."/>
        </authorList>
    </citation>
    <scope>NUCLEOTIDE SEQUENCE [LARGE SCALE GENOMIC DNA]</scope>
    <source>
        <strain evidence="1">ST1C</strain>
    </source>
</reference>
<organism evidence="1 2">
    <name type="scientific">Streblomastix strix</name>
    <dbReference type="NCBI Taxonomy" id="222440"/>
    <lineage>
        <taxon>Eukaryota</taxon>
        <taxon>Metamonada</taxon>
        <taxon>Preaxostyla</taxon>
        <taxon>Oxymonadida</taxon>
        <taxon>Streblomastigidae</taxon>
        <taxon>Streblomastix</taxon>
    </lineage>
</organism>
<dbReference type="OrthoDB" id="7477527at2759"/>
<accession>A0A5J4UI86</accession>
<name>A0A5J4UI86_9EUKA</name>
<dbReference type="AlphaFoldDB" id="A0A5J4UI86"/>
<gene>
    <name evidence="1" type="ORF">EZS28_034774</name>
</gene>
<evidence type="ECO:0000313" key="1">
    <source>
        <dbReference type="EMBL" id="KAA6369700.1"/>
    </source>
</evidence>
<dbReference type="Proteomes" id="UP000324800">
    <property type="component" value="Unassembled WGS sequence"/>
</dbReference>
<comment type="caution">
    <text evidence="1">The sequence shown here is derived from an EMBL/GenBank/DDBJ whole genome shotgun (WGS) entry which is preliminary data.</text>
</comment>
<dbReference type="EMBL" id="SNRW01016116">
    <property type="protein sequence ID" value="KAA6369700.1"/>
    <property type="molecule type" value="Genomic_DNA"/>
</dbReference>
<evidence type="ECO:0000313" key="2">
    <source>
        <dbReference type="Proteomes" id="UP000324800"/>
    </source>
</evidence>
<proteinExistence type="predicted"/>
<protein>
    <submittedName>
        <fullName evidence="1">Uncharacterized protein</fullName>
    </submittedName>
</protein>
<sequence>MSAIRNITVTIHLPGRLNETADALSRLCLSGDYKIKKEILQQAMHQLNFYPTLDAFAHRTMKQLERYCSLQQDRRAVAKNAFITPRTNEKLLLYPPIGKVPQTIQKLKWDKTIVALIMLDWCRFKFRAMLPTILNLVTMYPSNQVLERGLRMKYEEKLPSNQIEHVFISTQRRIIIQTIGK</sequence>